<evidence type="ECO:0000256" key="8">
    <source>
        <dbReference type="ARBA" id="ARBA00023186"/>
    </source>
</evidence>
<dbReference type="CDD" id="cd10719">
    <property type="entry name" value="DnaJ_zf"/>
    <property type="match status" value="1"/>
</dbReference>
<dbReference type="PRINTS" id="PR00625">
    <property type="entry name" value="JDOMAIN"/>
</dbReference>
<reference evidence="16 17" key="1">
    <citation type="submission" date="2017-07" db="EMBL/GenBank/DDBJ databases">
        <title>Leptospira spp. isolated from tropical soils.</title>
        <authorList>
            <person name="Thibeaux R."/>
            <person name="Iraola G."/>
            <person name="Ferres I."/>
            <person name="Bierque E."/>
            <person name="Girault D."/>
            <person name="Soupe-Gilbert M.-E."/>
            <person name="Picardeau M."/>
            <person name="Goarant C."/>
        </authorList>
    </citation>
    <scope>NUCLEOTIDE SEQUENCE [LARGE SCALE GENOMIC DNA]</scope>
    <source>
        <strain evidence="16 17">MCA1-C-A1</strain>
    </source>
</reference>
<proteinExistence type="inferred from homology"/>
<feature type="repeat" description="CXXCXGXG motif" evidence="12">
    <location>
        <begin position="194"/>
        <end position="201"/>
    </location>
</feature>
<dbReference type="InterPro" id="IPR036410">
    <property type="entry name" value="HSP_DnaJ_Cys-rich_dom_sf"/>
</dbReference>
<dbReference type="CDD" id="cd10747">
    <property type="entry name" value="DnaJ_C"/>
    <property type="match status" value="1"/>
</dbReference>
<dbReference type="Gene3D" id="2.60.260.20">
    <property type="entry name" value="Urease metallochaperone UreE, N-terminal domain"/>
    <property type="match status" value="2"/>
</dbReference>
<dbReference type="NCBIfam" id="TIGR02349">
    <property type="entry name" value="DnaJ_bact"/>
    <property type="match status" value="1"/>
</dbReference>
<comment type="subunit">
    <text evidence="12">Homodimer.</text>
</comment>
<evidence type="ECO:0000256" key="6">
    <source>
        <dbReference type="ARBA" id="ARBA00022833"/>
    </source>
</evidence>
<dbReference type="PANTHER" id="PTHR43096:SF48">
    <property type="entry name" value="CHAPERONE PROTEIN DNAJ"/>
    <property type="match status" value="1"/>
</dbReference>
<evidence type="ECO:0000313" key="16">
    <source>
        <dbReference type="EMBL" id="PJZ27391.1"/>
    </source>
</evidence>
<dbReference type="Pfam" id="PF00226">
    <property type="entry name" value="DnaJ"/>
    <property type="match status" value="1"/>
</dbReference>
<dbReference type="GO" id="GO:0051082">
    <property type="term" value="F:unfolded protein binding"/>
    <property type="evidence" value="ECO:0007669"/>
    <property type="project" value="UniProtKB-UniRule"/>
</dbReference>
<keyword evidence="2 12" id="KW-0235">DNA replication</keyword>
<comment type="caution">
    <text evidence="16">The sequence shown here is derived from an EMBL/GenBank/DDBJ whole genome shotgun (WGS) entry which is preliminary data.</text>
</comment>
<dbReference type="Pfam" id="PF01556">
    <property type="entry name" value="DnaJ_C"/>
    <property type="match status" value="1"/>
</dbReference>
<dbReference type="FunFam" id="2.10.230.10:FF:000002">
    <property type="entry name" value="Molecular chaperone DnaJ"/>
    <property type="match status" value="1"/>
</dbReference>
<feature type="repeat" description="CXXCXGXG motif" evidence="12">
    <location>
        <begin position="172"/>
        <end position="179"/>
    </location>
</feature>
<dbReference type="PROSITE" id="PS00636">
    <property type="entry name" value="DNAJ_1"/>
    <property type="match status" value="1"/>
</dbReference>
<dbReference type="PROSITE" id="PS50076">
    <property type="entry name" value="DNAJ_2"/>
    <property type="match status" value="1"/>
</dbReference>
<dbReference type="InterPro" id="IPR036869">
    <property type="entry name" value="J_dom_sf"/>
</dbReference>
<comment type="similarity">
    <text evidence="10 12">Belongs to the DnaJ family.</text>
</comment>
<dbReference type="SUPFAM" id="SSF46565">
    <property type="entry name" value="Chaperone J-domain"/>
    <property type="match status" value="1"/>
</dbReference>
<dbReference type="RefSeq" id="WP_100705130.1">
    <property type="nucleotide sequence ID" value="NZ_NPDL01000004.1"/>
</dbReference>
<evidence type="ECO:0000256" key="5">
    <source>
        <dbReference type="ARBA" id="ARBA00022771"/>
    </source>
</evidence>
<keyword evidence="7 12" id="KW-0346">Stress response</keyword>
<evidence type="ECO:0000256" key="9">
    <source>
        <dbReference type="ARBA" id="ARBA00053423"/>
    </source>
</evidence>
<dbReference type="GO" id="GO:0006260">
    <property type="term" value="P:DNA replication"/>
    <property type="evidence" value="ECO:0007669"/>
    <property type="project" value="UniProtKB-KW"/>
</dbReference>
<dbReference type="Pfam" id="PF00684">
    <property type="entry name" value="DnaJ_CXXCXGXG"/>
    <property type="match status" value="1"/>
</dbReference>
<dbReference type="OrthoDB" id="9779889at2"/>
<evidence type="ECO:0000256" key="12">
    <source>
        <dbReference type="HAMAP-Rule" id="MF_01152"/>
    </source>
</evidence>
<keyword evidence="4 12" id="KW-0677">Repeat</keyword>
<accession>A0A2M9XI83</accession>
<feature type="binding site" evidence="12">
    <location>
        <position position="172"/>
    </location>
    <ligand>
        <name>Zn(2+)</name>
        <dbReference type="ChEBI" id="CHEBI:29105"/>
        <label>2</label>
    </ligand>
</feature>
<dbReference type="AlphaFoldDB" id="A0A2M9XI83"/>
<comment type="domain">
    <text evidence="12">The J domain is necessary and sufficient to stimulate DnaK ATPase activity. Zinc center 1 plays an important role in the autonomous, DnaK-independent chaperone activity of DnaJ. Zinc center 2 is essential for interaction with DnaK and for DnaJ activity.</text>
</comment>
<keyword evidence="6 12" id="KW-0862">Zinc</keyword>
<evidence type="ECO:0000256" key="4">
    <source>
        <dbReference type="ARBA" id="ARBA00022737"/>
    </source>
</evidence>
<dbReference type="InterPro" id="IPR008971">
    <property type="entry name" value="HSP40/DnaJ_pept-bd"/>
</dbReference>
<dbReference type="Gene3D" id="2.10.230.10">
    <property type="entry name" value="Heat shock protein DnaJ, cysteine-rich domain"/>
    <property type="match status" value="1"/>
</dbReference>
<dbReference type="EMBL" id="NPDN01000001">
    <property type="protein sequence ID" value="PJZ27391.1"/>
    <property type="molecule type" value="Genomic_DNA"/>
</dbReference>
<keyword evidence="17" id="KW-1185">Reference proteome</keyword>
<sequence>MSDKSYYDILGVSKTATDEEIKSAYRKLAIKYHPDKNQGDKAAEEKFKEATEAYEVLRDANKRRMYDQYGKAGVGAGAQGGFGGGAYTDFSDIFGDFGDIFGDFFGGGAGRAGGGGARRSGPQRGSDLRYNLEVSLEDAALGREYKIEIPRLETCVDCGGSGANKGSTPATCPDCGGSGQIRRSQGFFSVATTCGTCRGKGTIISNPCKTCHGQGLVEKRRTINIKIPPGIESGSRLKVSGEGEAGPNGGPHGDLYVVTHIKKHELFERQANDLILNKKISLTQAILGGDIEVPTIDGKKVKMKIPEGTESGQVFRLKGHGIPYLGGYGKGDQHVIVRIEIPKKLTRRQRELIEEFARESGESISGSKGKIFTNK</sequence>
<dbReference type="GO" id="GO:0005524">
    <property type="term" value="F:ATP binding"/>
    <property type="evidence" value="ECO:0007669"/>
    <property type="project" value="InterPro"/>
</dbReference>
<feature type="binding site" evidence="12">
    <location>
        <position position="197"/>
    </location>
    <ligand>
        <name>Zn(2+)</name>
        <dbReference type="ChEBI" id="CHEBI:29105"/>
        <label>2</label>
    </ligand>
</feature>
<dbReference type="GO" id="GO:0042026">
    <property type="term" value="P:protein refolding"/>
    <property type="evidence" value="ECO:0007669"/>
    <property type="project" value="TreeGrafter"/>
</dbReference>
<evidence type="ECO:0000259" key="14">
    <source>
        <dbReference type="PROSITE" id="PS50076"/>
    </source>
</evidence>
<evidence type="ECO:0000256" key="13">
    <source>
        <dbReference type="PROSITE-ProRule" id="PRU00546"/>
    </source>
</evidence>
<dbReference type="SUPFAM" id="SSF57938">
    <property type="entry name" value="DnaJ/Hsp40 cysteine-rich domain"/>
    <property type="match status" value="1"/>
</dbReference>
<dbReference type="PANTHER" id="PTHR43096">
    <property type="entry name" value="DNAJ HOMOLOG 1, MITOCHONDRIAL-RELATED"/>
    <property type="match status" value="1"/>
</dbReference>
<comment type="cofactor">
    <cofactor evidence="12">
        <name>Zn(2+)</name>
        <dbReference type="ChEBI" id="CHEBI:29105"/>
    </cofactor>
    <text evidence="12">Binds 2 Zn(2+) ions per monomer.</text>
</comment>
<feature type="domain" description="J" evidence="14">
    <location>
        <begin position="5"/>
        <end position="70"/>
    </location>
</feature>
<keyword evidence="8 12" id="KW-0143">Chaperone</keyword>
<evidence type="ECO:0000256" key="1">
    <source>
        <dbReference type="ARBA" id="ARBA00022490"/>
    </source>
</evidence>
<dbReference type="GO" id="GO:0008270">
    <property type="term" value="F:zinc ion binding"/>
    <property type="evidence" value="ECO:0007669"/>
    <property type="project" value="UniProtKB-UniRule"/>
</dbReference>
<feature type="repeat" description="CXXCXGXG motif" evidence="12">
    <location>
        <begin position="155"/>
        <end position="162"/>
    </location>
</feature>
<comment type="subcellular location">
    <subcellularLocation>
        <location evidence="12">Cytoplasm</location>
    </subcellularLocation>
</comment>
<organism evidence="16 17">
    <name type="scientific">Leptospira hartskeerlii</name>
    <dbReference type="NCBI Taxonomy" id="2023177"/>
    <lineage>
        <taxon>Bacteria</taxon>
        <taxon>Pseudomonadati</taxon>
        <taxon>Spirochaetota</taxon>
        <taxon>Spirochaetia</taxon>
        <taxon>Leptospirales</taxon>
        <taxon>Leptospiraceae</taxon>
        <taxon>Leptospira</taxon>
    </lineage>
</organism>
<evidence type="ECO:0000256" key="2">
    <source>
        <dbReference type="ARBA" id="ARBA00022705"/>
    </source>
</evidence>
<dbReference type="FunFam" id="1.10.287.110:FF:000034">
    <property type="entry name" value="Chaperone protein DnaJ"/>
    <property type="match status" value="1"/>
</dbReference>
<dbReference type="InterPro" id="IPR018253">
    <property type="entry name" value="DnaJ_domain_CS"/>
</dbReference>
<feature type="binding site" evidence="12">
    <location>
        <position position="158"/>
    </location>
    <ligand>
        <name>Zn(2+)</name>
        <dbReference type="ChEBI" id="CHEBI:29105"/>
        <label>1</label>
    </ligand>
</feature>
<protein>
    <recommendedName>
        <fullName evidence="11 12">Chaperone protein DnaJ</fullName>
    </recommendedName>
</protein>
<dbReference type="InterPro" id="IPR001305">
    <property type="entry name" value="HSP_DnaJ_Cys-rich_dom"/>
</dbReference>
<feature type="domain" description="CR-type" evidence="15">
    <location>
        <begin position="142"/>
        <end position="220"/>
    </location>
</feature>
<feature type="binding site" evidence="12">
    <location>
        <position position="211"/>
    </location>
    <ligand>
        <name>Zn(2+)</name>
        <dbReference type="ChEBI" id="CHEBI:29105"/>
        <label>1</label>
    </ligand>
</feature>
<dbReference type="CDD" id="cd06257">
    <property type="entry name" value="DnaJ"/>
    <property type="match status" value="1"/>
</dbReference>
<gene>
    <name evidence="12 16" type="primary">dnaJ</name>
    <name evidence="16" type="ORF">CH357_02245</name>
</gene>
<dbReference type="FunFam" id="2.60.260.20:FF:000005">
    <property type="entry name" value="Chaperone protein dnaJ 1, mitochondrial"/>
    <property type="match status" value="1"/>
</dbReference>
<dbReference type="InterPro" id="IPR001623">
    <property type="entry name" value="DnaJ_domain"/>
</dbReference>
<keyword evidence="1 12" id="KW-0963">Cytoplasm</keyword>
<feature type="binding site" evidence="12">
    <location>
        <position position="208"/>
    </location>
    <ligand>
        <name>Zn(2+)</name>
        <dbReference type="ChEBI" id="CHEBI:29105"/>
        <label>1</label>
    </ligand>
</feature>
<feature type="binding site" evidence="12">
    <location>
        <position position="194"/>
    </location>
    <ligand>
        <name>Zn(2+)</name>
        <dbReference type="ChEBI" id="CHEBI:29105"/>
        <label>2</label>
    </ligand>
</feature>
<evidence type="ECO:0000256" key="10">
    <source>
        <dbReference type="ARBA" id="ARBA00061004"/>
    </source>
</evidence>
<evidence type="ECO:0000313" key="17">
    <source>
        <dbReference type="Proteomes" id="UP000232196"/>
    </source>
</evidence>
<evidence type="ECO:0000256" key="11">
    <source>
        <dbReference type="ARBA" id="ARBA00067609"/>
    </source>
</evidence>
<evidence type="ECO:0000256" key="7">
    <source>
        <dbReference type="ARBA" id="ARBA00023016"/>
    </source>
</evidence>
<dbReference type="InterPro" id="IPR002939">
    <property type="entry name" value="DnaJ_C"/>
</dbReference>
<feature type="repeat" description="CXXCXGXG motif" evidence="12">
    <location>
        <begin position="208"/>
        <end position="215"/>
    </location>
</feature>
<dbReference type="InterPro" id="IPR012724">
    <property type="entry name" value="DnaJ"/>
</dbReference>
<name>A0A2M9XI83_9LEPT</name>
<dbReference type="GO" id="GO:0031072">
    <property type="term" value="F:heat shock protein binding"/>
    <property type="evidence" value="ECO:0007669"/>
    <property type="project" value="InterPro"/>
</dbReference>
<evidence type="ECO:0000259" key="15">
    <source>
        <dbReference type="PROSITE" id="PS51188"/>
    </source>
</evidence>
<evidence type="ECO:0000256" key="3">
    <source>
        <dbReference type="ARBA" id="ARBA00022723"/>
    </source>
</evidence>
<dbReference type="Proteomes" id="UP000232196">
    <property type="component" value="Unassembled WGS sequence"/>
</dbReference>
<dbReference type="HAMAP" id="MF_01152">
    <property type="entry name" value="DnaJ"/>
    <property type="match status" value="1"/>
</dbReference>
<dbReference type="GO" id="GO:0009408">
    <property type="term" value="P:response to heat"/>
    <property type="evidence" value="ECO:0007669"/>
    <property type="project" value="InterPro"/>
</dbReference>
<dbReference type="SMART" id="SM00271">
    <property type="entry name" value="DnaJ"/>
    <property type="match status" value="1"/>
</dbReference>
<keyword evidence="5 12" id="KW-0863">Zinc-finger</keyword>
<keyword evidence="3 12" id="KW-0479">Metal-binding</keyword>
<dbReference type="GO" id="GO:0005737">
    <property type="term" value="C:cytoplasm"/>
    <property type="evidence" value="ECO:0007669"/>
    <property type="project" value="UniProtKB-SubCell"/>
</dbReference>
<feature type="binding site" evidence="12">
    <location>
        <position position="155"/>
    </location>
    <ligand>
        <name>Zn(2+)</name>
        <dbReference type="ChEBI" id="CHEBI:29105"/>
        <label>1</label>
    </ligand>
</feature>
<dbReference type="SUPFAM" id="SSF49493">
    <property type="entry name" value="HSP40/DnaJ peptide-binding domain"/>
    <property type="match status" value="2"/>
</dbReference>
<feature type="binding site" evidence="12">
    <location>
        <position position="175"/>
    </location>
    <ligand>
        <name>Zn(2+)</name>
        <dbReference type="ChEBI" id="CHEBI:29105"/>
        <label>2</label>
    </ligand>
</feature>
<dbReference type="NCBIfam" id="NF008035">
    <property type="entry name" value="PRK10767.1"/>
    <property type="match status" value="1"/>
</dbReference>
<dbReference type="Gene3D" id="1.10.287.110">
    <property type="entry name" value="DnaJ domain"/>
    <property type="match status" value="1"/>
</dbReference>
<dbReference type="NCBIfam" id="NF010879">
    <property type="entry name" value="PRK14286.1"/>
    <property type="match status" value="1"/>
</dbReference>
<dbReference type="PROSITE" id="PS51188">
    <property type="entry name" value="ZF_CR"/>
    <property type="match status" value="1"/>
</dbReference>
<comment type="function">
    <text evidence="9 12">Participates actively in the response to hyperosmotic and heat shock by preventing the aggregation of stress-denatured proteins and by disaggregating proteins, also in an autonomous, DnaK-independent fashion. Unfolded proteins bind initially to DnaJ; upon interaction with the DnaJ-bound protein, DnaK hydrolyzes its bound ATP, resulting in the formation of a stable complex. GrpE releases ADP from DnaK; ATP binding to DnaK triggers the release of the substrate protein, thus completing the reaction cycle. Several rounds of ATP-dependent interactions between DnaJ, DnaK and GrpE are required for fully efficient folding. Also involved, together with DnaK and GrpE, in the DNA replication of plasmids through activation of initiation proteins.</text>
</comment>
<feature type="zinc finger region" description="CR-type" evidence="13">
    <location>
        <begin position="142"/>
        <end position="220"/>
    </location>
</feature>